<organism evidence="6 7">
    <name type="scientific">Heterostelium pallidum (strain ATCC 26659 / Pp 5 / PN500)</name>
    <name type="common">Cellular slime mold</name>
    <name type="synonym">Polysphondylium pallidum</name>
    <dbReference type="NCBI Taxonomy" id="670386"/>
    <lineage>
        <taxon>Eukaryota</taxon>
        <taxon>Amoebozoa</taxon>
        <taxon>Evosea</taxon>
        <taxon>Eumycetozoa</taxon>
        <taxon>Dictyostelia</taxon>
        <taxon>Acytosteliales</taxon>
        <taxon>Acytosteliaceae</taxon>
        <taxon>Heterostelium</taxon>
    </lineage>
</organism>
<dbReference type="InParanoid" id="D3BD89"/>
<dbReference type="STRING" id="670386.D3BD89"/>
<evidence type="ECO:0000259" key="5">
    <source>
        <dbReference type="PROSITE" id="PS50255"/>
    </source>
</evidence>
<dbReference type="EMBL" id="ADBJ01000028">
    <property type="protein sequence ID" value="EFA80881.1"/>
    <property type="molecule type" value="Genomic_DNA"/>
</dbReference>
<dbReference type="GO" id="GO:0016020">
    <property type="term" value="C:membrane"/>
    <property type="evidence" value="ECO:0007669"/>
    <property type="project" value="TreeGrafter"/>
</dbReference>
<dbReference type="PANTHER" id="PTHR19359:SF95">
    <property type="entry name" value="CYTOCHROME B5 TYPE B"/>
    <property type="match status" value="1"/>
</dbReference>
<dbReference type="InterPro" id="IPR036400">
    <property type="entry name" value="Cyt_B5-like_heme/steroid_sf"/>
</dbReference>
<comment type="caution">
    <text evidence="6">The sequence shown here is derived from an EMBL/GenBank/DDBJ whole genome shotgun (WGS) entry which is preliminary data.</text>
</comment>
<gene>
    <name evidence="6" type="ORF">PPL_06470</name>
</gene>
<dbReference type="SMART" id="SM01117">
    <property type="entry name" value="Cyt-b5"/>
    <property type="match status" value="1"/>
</dbReference>
<sequence length="89" mass="10101">MVTRAEVAKHNTRGDCWIIVNSKVYDVSHFHALHPGEGINDQYIADHAGKDCSELFEKFHNTDEPFEMLDMSEDGKTEGIVYIGELCDE</sequence>
<evidence type="ECO:0000256" key="1">
    <source>
        <dbReference type="ARBA" id="ARBA00022617"/>
    </source>
</evidence>
<dbReference type="RefSeq" id="XP_020433000.1">
    <property type="nucleotide sequence ID" value="XM_020577326.1"/>
</dbReference>
<name>D3BD89_HETP5</name>
<keyword evidence="3" id="KW-0408">Iron</keyword>
<accession>D3BD89</accession>
<dbReference type="Pfam" id="PF00173">
    <property type="entry name" value="Cyt-b5"/>
    <property type="match status" value="1"/>
</dbReference>
<dbReference type="OMA" id="GEGINDQ"/>
<dbReference type="PANTHER" id="PTHR19359">
    <property type="entry name" value="CYTOCHROME B5"/>
    <property type="match status" value="1"/>
</dbReference>
<dbReference type="GO" id="GO:0020037">
    <property type="term" value="F:heme binding"/>
    <property type="evidence" value="ECO:0007669"/>
    <property type="project" value="TreeGrafter"/>
</dbReference>
<evidence type="ECO:0000256" key="2">
    <source>
        <dbReference type="ARBA" id="ARBA00022723"/>
    </source>
</evidence>
<dbReference type="Proteomes" id="UP000001396">
    <property type="component" value="Unassembled WGS sequence"/>
</dbReference>
<dbReference type="PROSITE" id="PS50255">
    <property type="entry name" value="CYTOCHROME_B5_2"/>
    <property type="match status" value="1"/>
</dbReference>
<evidence type="ECO:0000256" key="4">
    <source>
        <dbReference type="ARBA" id="ARBA00038168"/>
    </source>
</evidence>
<evidence type="ECO:0000256" key="3">
    <source>
        <dbReference type="ARBA" id="ARBA00023004"/>
    </source>
</evidence>
<keyword evidence="7" id="KW-1185">Reference proteome</keyword>
<evidence type="ECO:0000313" key="7">
    <source>
        <dbReference type="Proteomes" id="UP000001396"/>
    </source>
</evidence>
<dbReference type="InterPro" id="IPR001199">
    <property type="entry name" value="Cyt_B5-like_heme/steroid-bd"/>
</dbReference>
<comment type="similarity">
    <text evidence="4">Belongs to the cytochrome b5 family.</text>
</comment>
<dbReference type="SUPFAM" id="SSF55856">
    <property type="entry name" value="Cytochrome b5-like heme/steroid binding domain"/>
    <property type="match status" value="1"/>
</dbReference>
<proteinExistence type="inferred from homology"/>
<dbReference type="GeneID" id="31361952"/>
<feature type="domain" description="Cytochrome b5 heme-binding" evidence="5">
    <location>
        <begin position="1"/>
        <end position="87"/>
    </location>
</feature>
<keyword evidence="2" id="KW-0479">Metal-binding</keyword>
<dbReference type="AlphaFoldDB" id="D3BD89"/>
<evidence type="ECO:0000313" key="6">
    <source>
        <dbReference type="EMBL" id="EFA80881.1"/>
    </source>
</evidence>
<dbReference type="GO" id="GO:0046872">
    <property type="term" value="F:metal ion binding"/>
    <property type="evidence" value="ECO:0007669"/>
    <property type="project" value="UniProtKB-KW"/>
</dbReference>
<keyword evidence="1" id="KW-0349">Heme</keyword>
<protein>
    <recommendedName>
        <fullName evidence="5">Cytochrome b5 heme-binding domain-containing protein</fullName>
    </recommendedName>
</protein>
<dbReference type="InterPro" id="IPR050668">
    <property type="entry name" value="Cytochrome_b5"/>
</dbReference>
<reference evidence="6 7" key="1">
    <citation type="journal article" date="2011" name="Genome Res.">
        <title>Phylogeny-wide analysis of social amoeba genomes highlights ancient origins for complex intercellular communication.</title>
        <authorList>
            <person name="Heidel A.J."/>
            <person name="Lawal H.M."/>
            <person name="Felder M."/>
            <person name="Schilde C."/>
            <person name="Helps N.R."/>
            <person name="Tunggal B."/>
            <person name="Rivero F."/>
            <person name="John U."/>
            <person name="Schleicher M."/>
            <person name="Eichinger L."/>
            <person name="Platzer M."/>
            <person name="Noegel A.A."/>
            <person name="Schaap P."/>
            <person name="Gloeckner G."/>
        </authorList>
    </citation>
    <scope>NUCLEOTIDE SEQUENCE [LARGE SCALE GENOMIC DNA]</scope>
    <source>
        <strain evidence="7">ATCC 26659 / Pp 5 / PN500</strain>
    </source>
</reference>
<dbReference type="Gene3D" id="3.10.120.10">
    <property type="entry name" value="Cytochrome b5-like heme/steroid binding domain"/>
    <property type="match status" value="1"/>
</dbReference>